<feature type="region of interest" description="Disordered" evidence="1">
    <location>
        <begin position="1"/>
        <end position="74"/>
    </location>
</feature>
<organism evidence="2 3">
    <name type="scientific">Allokutzneria albata</name>
    <name type="common">Kibdelosporangium albatum</name>
    <dbReference type="NCBI Taxonomy" id="211114"/>
    <lineage>
        <taxon>Bacteria</taxon>
        <taxon>Bacillati</taxon>
        <taxon>Actinomycetota</taxon>
        <taxon>Actinomycetes</taxon>
        <taxon>Pseudonocardiales</taxon>
        <taxon>Pseudonocardiaceae</taxon>
        <taxon>Allokutzneria</taxon>
    </lineage>
</organism>
<dbReference type="AlphaFoldDB" id="A0A1G9TTD4"/>
<feature type="compositionally biased region" description="Low complexity" evidence="1">
    <location>
        <begin position="149"/>
        <end position="172"/>
    </location>
</feature>
<keyword evidence="3" id="KW-1185">Reference proteome</keyword>
<name>A0A1G9TTD4_ALLAB</name>
<dbReference type="EMBL" id="LT629701">
    <property type="protein sequence ID" value="SDM50977.1"/>
    <property type="molecule type" value="Genomic_DNA"/>
</dbReference>
<proteinExistence type="predicted"/>
<feature type="compositionally biased region" description="Polar residues" evidence="1">
    <location>
        <begin position="44"/>
        <end position="63"/>
    </location>
</feature>
<gene>
    <name evidence="2" type="ORF">SAMN04489726_1987</name>
</gene>
<evidence type="ECO:0000313" key="2">
    <source>
        <dbReference type="EMBL" id="SDM50977.1"/>
    </source>
</evidence>
<evidence type="ECO:0000313" key="3">
    <source>
        <dbReference type="Proteomes" id="UP000183376"/>
    </source>
</evidence>
<reference evidence="2 3" key="1">
    <citation type="submission" date="2016-10" db="EMBL/GenBank/DDBJ databases">
        <authorList>
            <person name="de Groot N.N."/>
        </authorList>
    </citation>
    <scope>NUCLEOTIDE SEQUENCE [LARGE SCALE GENOMIC DNA]</scope>
    <source>
        <strain evidence="2 3">DSM 44149</strain>
    </source>
</reference>
<accession>A0A1G9TTD4</accession>
<dbReference type="Proteomes" id="UP000183376">
    <property type="component" value="Chromosome I"/>
</dbReference>
<sequence>MGSADRPDSQNRVMGITERRAPVSRTWTTRPSPVRSRGVEAPGSATTTSRPAPGSTPKSSRSGTGVHFSGTPELGAGVALRACVRRTVTHPAHRRAVFPPMLADRSRARSPGSARRRVGFSRPHSLGGRNPTAPSARSHDSCQGRGWSGPADGPARATGAGARRRAGTSPGSVPQPLRSCRSRQARFDVSIWGSSLRTSGRSPRRSARSSPACCRSSSGGSRPSSSS</sequence>
<evidence type="ECO:0000256" key="1">
    <source>
        <dbReference type="SAM" id="MobiDB-lite"/>
    </source>
</evidence>
<feature type="region of interest" description="Disordered" evidence="1">
    <location>
        <begin position="99"/>
        <end position="227"/>
    </location>
</feature>
<feature type="compositionally biased region" description="Low complexity" evidence="1">
    <location>
        <begin position="208"/>
        <end position="227"/>
    </location>
</feature>
<protein>
    <submittedName>
        <fullName evidence="2">Uncharacterized protein</fullName>
    </submittedName>
</protein>